<dbReference type="GO" id="GO:0015379">
    <property type="term" value="F:potassium:chloride symporter activity"/>
    <property type="evidence" value="ECO:0007669"/>
    <property type="project" value="InterPro"/>
</dbReference>
<evidence type="ECO:0000256" key="3">
    <source>
        <dbReference type="ARBA" id="ARBA00022448"/>
    </source>
</evidence>
<evidence type="ECO:0000256" key="5">
    <source>
        <dbReference type="ARBA" id="ARBA00022519"/>
    </source>
</evidence>
<feature type="binding site" evidence="13">
    <location>
        <position position="231"/>
    </location>
    <ligand>
        <name>K(+)</name>
        <dbReference type="ChEBI" id="CHEBI:29103"/>
    </ligand>
</feature>
<evidence type="ECO:0000313" key="15">
    <source>
        <dbReference type="EMBL" id="MDG9700195.1"/>
    </source>
</evidence>
<evidence type="ECO:0000256" key="9">
    <source>
        <dbReference type="ARBA" id="ARBA00022989"/>
    </source>
</evidence>
<comment type="similarity">
    <text evidence="2 12">Belongs to the TrkH potassium transport family.</text>
</comment>
<feature type="transmembrane region" description="Helical" evidence="14">
    <location>
        <begin position="346"/>
        <end position="368"/>
    </location>
</feature>
<proteinExistence type="inferred from homology"/>
<keyword evidence="8 12" id="KW-0630">Potassium</keyword>
<feature type="transmembrane region" description="Helical" evidence="14">
    <location>
        <begin position="192"/>
        <end position="211"/>
    </location>
</feature>
<evidence type="ECO:0000256" key="12">
    <source>
        <dbReference type="PIRNR" id="PIRNR006247"/>
    </source>
</evidence>
<keyword evidence="3 12" id="KW-0813">Transport</keyword>
<feature type="transmembrane region" description="Helical" evidence="14">
    <location>
        <begin position="288"/>
        <end position="308"/>
    </location>
</feature>
<feature type="binding site" evidence="13">
    <location>
        <position position="330"/>
    </location>
    <ligand>
        <name>K(+)</name>
        <dbReference type="ChEBI" id="CHEBI:29103"/>
    </ligand>
</feature>
<protein>
    <recommendedName>
        <fullName evidence="12">Trk system potassium uptake protein</fullName>
    </recommendedName>
</protein>
<keyword evidence="13" id="KW-0479">Metal-binding</keyword>
<keyword evidence="9 14" id="KW-1133">Transmembrane helix</keyword>
<keyword evidence="5 12" id="KW-0997">Cell inner membrane</keyword>
<reference evidence="15 16" key="1">
    <citation type="submission" date="2023-04" db="EMBL/GenBank/DDBJ databases">
        <title>Ottowia paracancer sp. nov., isolated from human stomach.</title>
        <authorList>
            <person name="Song Y."/>
        </authorList>
    </citation>
    <scope>NUCLEOTIDE SEQUENCE [LARGE SCALE GENOMIC DNA]</scope>
    <source>
        <strain evidence="15 16">10c7w1</strain>
    </source>
</reference>
<dbReference type="Proteomes" id="UP001237156">
    <property type="component" value="Unassembled WGS sequence"/>
</dbReference>
<evidence type="ECO:0000256" key="4">
    <source>
        <dbReference type="ARBA" id="ARBA00022475"/>
    </source>
</evidence>
<dbReference type="PANTHER" id="PTHR32024">
    <property type="entry name" value="TRK SYSTEM POTASSIUM UPTAKE PROTEIN TRKG-RELATED"/>
    <property type="match status" value="1"/>
</dbReference>
<feature type="transmembrane region" description="Helical" evidence="14">
    <location>
        <begin position="82"/>
        <end position="104"/>
    </location>
</feature>
<feature type="binding site" evidence="13">
    <location>
        <position position="123"/>
    </location>
    <ligand>
        <name>K(+)</name>
        <dbReference type="ChEBI" id="CHEBI:29103"/>
    </ligand>
</feature>
<dbReference type="GO" id="GO:0005886">
    <property type="term" value="C:plasma membrane"/>
    <property type="evidence" value="ECO:0007669"/>
    <property type="project" value="UniProtKB-SubCell"/>
</dbReference>
<dbReference type="InterPro" id="IPR004772">
    <property type="entry name" value="TrkH"/>
</dbReference>
<feature type="binding site" evidence="13">
    <location>
        <position position="447"/>
    </location>
    <ligand>
        <name>K(+)</name>
        <dbReference type="ChEBI" id="CHEBI:29103"/>
    </ligand>
</feature>
<keyword evidence="6 12" id="KW-0633">Potassium transport</keyword>
<feature type="transmembrane region" description="Helical" evidence="14">
    <location>
        <begin position="467"/>
        <end position="490"/>
    </location>
</feature>
<evidence type="ECO:0000256" key="6">
    <source>
        <dbReference type="ARBA" id="ARBA00022538"/>
    </source>
</evidence>
<comment type="function">
    <text evidence="12">Low-affinity potassium transport system. Interacts with Trk system potassium uptake protein TrkA.</text>
</comment>
<evidence type="ECO:0000256" key="11">
    <source>
        <dbReference type="ARBA" id="ARBA00023136"/>
    </source>
</evidence>
<feature type="binding site" evidence="13">
    <location>
        <position position="232"/>
    </location>
    <ligand>
        <name>K(+)</name>
        <dbReference type="ChEBI" id="CHEBI:29103"/>
    </ligand>
</feature>
<sequence>MFIKKNPNAIVARFNSAFLVLSWALMGFAATFAVPLGFSLMDESAPFAHVWIGCMLFTWVSGALLWRKTRNRRRELTIKDGFLLVTLVWLVLPAYAALPFMFTVHGMSWFDAYFEAMSGLTATGATALAGLDLLATPVNVWRCFLQLIGGLGIMLLVVAVLPFLGLGGTQLYKAETPGPMKDTRLTPRIAETARGLWGVYFVLSAACMWAYHACGMSWADAFMHMCTTVGLGGFSSHDKSFGYWDIPALEWTATLFMLLSGVSFALYFRAWQRRSLRPIAQDVEVRAYVQILLVCTAIVAGMLMYGGIYSESDEAVRQAAFQVVSLATTTGYAATDYLLWPTFVPVLMLFLGCFVSCAGSTGGGIKLVRMLVLVRLARRELVRIIHPRVVHHVTLGRGGAVSPDVIWAIMAFMLIYGGAMTALTLLMLASGLDVVTAFSAVIACLNNIGPGMGKIGPAGNFGVLNDFQITICTFAMLLGRLELLSVLVLLTPQFWRS</sequence>
<gene>
    <name evidence="15" type="ORF">QB898_10825</name>
</gene>
<dbReference type="EMBL" id="JARVII010000026">
    <property type="protein sequence ID" value="MDG9700195.1"/>
    <property type="molecule type" value="Genomic_DNA"/>
</dbReference>
<comment type="caution">
    <text evidence="15">The sequence shown here is derived from an EMBL/GenBank/DDBJ whole genome shotgun (WGS) entry which is preliminary data.</text>
</comment>
<evidence type="ECO:0000256" key="1">
    <source>
        <dbReference type="ARBA" id="ARBA00004429"/>
    </source>
</evidence>
<feature type="transmembrane region" description="Helical" evidence="14">
    <location>
        <begin position="147"/>
        <end position="172"/>
    </location>
</feature>
<dbReference type="GO" id="GO:0046872">
    <property type="term" value="F:metal ion binding"/>
    <property type="evidence" value="ECO:0007669"/>
    <property type="project" value="UniProtKB-KW"/>
</dbReference>
<keyword evidence="16" id="KW-1185">Reference proteome</keyword>
<keyword evidence="11 12" id="KW-0472">Membrane</keyword>
<feature type="binding site" evidence="13">
    <location>
        <position position="329"/>
    </location>
    <ligand>
        <name>K(+)</name>
        <dbReference type="ChEBI" id="CHEBI:29103"/>
    </ligand>
</feature>
<evidence type="ECO:0000256" key="2">
    <source>
        <dbReference type="ARBA" id="ARBA00009137"/>
    </source>
</evidence>
<keyword evidence="7 14" id="KW-0812">Transmembrane</keyword>
<dbReference type="AlphaFoldDB" id="A0AAW6RR38"/>
<feature type="transmembrane region" description="Helical" evidence="14">
    <location>
        <begin position="248"/>
        <end position="268"/>
    </location>
</feature>
<evidence type="ECO:0000256" key="10">
    <source>
        <dbReference type="ARBA" id="ARBA00023065"/>
    </source>
</evidence>
<name>A0AAW6RR38_9BURK</name>
<keyword evidence="4 12" id="KW-1003">Cell membrane</keyword>
<comment type="subcellular location">
    <subcellularLocation>
        <location evidence="1 12">Cell inner membrane</location>
        <topology evidence="1 12">Multi-pass membrane protein</topology>
    </subcellularLocation>
</comment>
<dbReference type="PIRSF" id="PIRSF006247">
    <property type="entry name" value="TrkH"/>
    <property type="match status" value="1"/>
</dbReference>
<keyword evidence="10 12" id="KW-0406">Ion transport</keyword>
<evidence type="ECO:0000256" key="8">
    <source>
        <dbReference type="ARBA" id="ARBA00022958"/>
    </source>
</evidence>
<dbReference type="PANTHER" id="PTHR32024:SF2">
    <property type="entry name" value="TRK SYSTEM POTASSIUM UPTAKE PROTEIN TRKG-RELATED"/>
    <property type="match status" value="1"/>
</dbReference>
<evidence type="ECO:0000256" key="14">
    <source>
        <dbReference type="SAM" id="Phobius"/>
    </source>
</evidence>
<organism evidence="15 16">
    <name type="scientific">Ottowia cancrivicina</name>
    <dbReference type="NCBI Taxonomy" id="3040346"/>
    <lineage>
        <taxon>Bacteria</taxon>
        <taxon>Pseudomonadati</taxon>
        <taxon>Pseudomonadota</taxon>
        <taxon>Betaproteobacteria</taxon>
        <taxon>Burkholderiales</taxon>
        <taxon>Comamonadaceae</taxon>
        <taxon>Ottowia</taxon>
    </lineage>
</organism>
<evidence type="ECO:0000256" key="13">
    <source>
        <dbReference type="PIRSR" id="PIRSR006247-1"/>
    </source>
</evidence>
<feature type="transmembrane region" description="Helical" evidence="14">
    <location>
        <begin position="405"/>
        <end position="429"/>
    </location>
</feature>
<dbReference type="InterPro" id="IPR003445">
    <property type="entry name" value="Cat_transpt"/>
</dbReference>
<dbReference type="Pfam" id="PF02386">
    <property type="entry name" value="TrkH"/>
    <property type="match status" value="1"/>
</dbReference>
<evidence type="ECO:0000313" key="16">
    <source>
        <dbReference type="Proteomes" id="UP001237156"/>
    </source>
</evidence>
<accession>A0AAW6RR38</accession>
<evidence type="ECO:0000256" key="7">
    <source>
        <dbReference type="ARBA" id="ARBA00022692"/>
    </source>
</evidence>
<dbReference type="RefSeq" id="WP_279524961.1">
    <property type="nucleotide sequence ID" value="NZ_JARVII010000026.1"/>
</dbReference>
<feature type="transmembrane region" description="Helical" evidence="14">
    <location>
        <begin position="49"/>
        <end position="66"/>
    </location>
</feature>